<gene>
    <name evidence="1" type="ORF">AALO17_02040</name>
</gene>
<dbReference type="EMBL" id="CP011391">
    <property type="protein sequence ID" value="AMK53338.1"/>
    <property type="molecule type" value="Genomic_DNA"/>
</dbReference>
<dbReference type="Proteomes" id="UP000069771">
    <property type="component" value="Chromosome"/>
</dbReference>
<proteinExistence type="predicted"/>
<accession>A0A140DRR1</accession>
<keyword evidence="2" id="KW-1185">Reference proteome</keyword>
<sequence length="40" mass="4336">MYQRLAASTVPAASAGLPKGQSELKMHQLHGEYEWYGSAA</sequence>
<name>A0A140DRR1_9FIRM</name>
<evidence type="ECO:0000313" key="1">
    <source>
        <dbReference type="EMBL" id="AMK53338.1"/>
    </source>
</evidence>
<organism evidence="1 2">
    <name type="scientific">Faecalibaculum rodentium</name>
    <dbReference type="NCBI Taxonomy" id="1702221"/>
    <lineage>
        <taxon>Bacteria</taxon>
        <taxon>Bacillati</taxon>
        <taxon>Bacillota</taxon>
        <taxon>Erysipelotrichia</taxon>
        <taxon>Erysipelotrichales</taxon>
        <taxon>Erysipelotrichaceae</taxon>
        <taxon>Faecalibaculum</taxon>
    </lineage>
</organism>
<reference evidence="1 2" key="1">
    <citation type="journal article" date="2016" name="Gut Pathog.">
        <title>Whole genome sequencing of "Faecalibaculum rodentium" ALO17, isolated from C57BL/6J laboratory mouse feces.</title>
        <authorList>
            <person name="Lim S."/>
            <person name="Chang D.H."/>
            <person name="Ahn S."/>
            <person name="Kim B.C."/>
        </authorList>
    </citation>
    <scope>NUCLEOTIDE SEQUENCE [LARGE SCALE GENOMIC DNA]</scope>
    <source>
        <strain evidence="1 2">Alo17</strain>
    </source>
</reference>
<dbReference type="AlphaFoldDB" id="A0A140DRR1"/>
<evidence type="ECO:0000313" key="2">
    <source>
        <dbReference type="Proteomes" id="UP000069771"/>
    </source>
</evidence>
<dbReference type="KEGG" id="fro:AALO17_02040"/>
<protein>
    <submittedName>
        <fullName evidence="1">Uncharacterized protein</fullName>
    </submittedName>
</protein>